<sequence length="71" mass="8657">MIKCWETEPGDRPSFAEISDQLSDMLTPEIKRRYENLYFYYQNQNKEHFKTQIDYLQMLSSPDCENRLKND</sequence>
<gene>
    <name evidence="1" type="primary">Pdgfra-L1</name>
    <name evidence="1" type="ORF">Hamer_G013333</name>
</gene>
<protein>
    <submittedName>
        <fullName evidence="1">Platelet-derived growth factor receptor alpha-like 1</fullName>
    </submittedName>
</protein>
<comment type="caution">
    <text evidence="1">The sequence shown here is derived from an EMBL/GenBank/DDBJ whole genome shotgun (WGS) entry which is preliminary data.</text>
</comment>
<dbReference type="Proteomes" id="UP000747542">
    <property type="component" value="Unassembled WGS sequence"/>
</dbReference>
<proteinExistence type="predicted"/>
<evidence type="ECO:0000313" key="2">
    <source>
        <dbReference type="Proteomes" id="UP000747542"/>
    </source>
</evidence>
<keyword evidence="1" id="KW-0675">Receptor</keyword>
<keyword evidence="2" id="KW-1185">Reference proteome</keyword>
<evidence type="ECO:0000313" key="1">
    <source>
        <dbReference type="EMBL" id="KAG7169706.1"/>
    </source>
</evidence>
<reference evidence="1" key="1">
    <citation type="journal article" date="2021" name="Sci. Adv.">
        <title>The American lobster genome reveals insights on longevity, neural, and immune adaptations.</title>
        <authorList>
            <person name="Polinski J.M."/>
            <person name="Zimin A.V."/>
            <person name="Clark K.F."/>
            <person name="Kohn A.B."/>
            <person name="Sadowski N."/>
            <person name="Timp W."/>
            <person name="Ptitsyn A."/>
            <person name="Khanna P."/>
            <person name="Romanova D.Y."/>
            <person name="Williams P."/>
            <person name="Greenwood S.J."/>
            <person name="Moroz L.L."/>
            <person name="Walt D.R."/>
            <person name="Bodnar A.G."/>
        </authorList>
    </citation>
    <scope>NUCLEOTIDE SEQUENCE</scope>
    <source>
        <strain evidence="1">GMGI-L3</strain>
    </source>
</reference>
<dbReference type="EMBL" id="JAHLQT010015640">
    <property type="protein sequence ID" value="KAG7169706.1"/>
    <property type="molecule type" value="Genomic_DNA"/>
</dbReference>
<name>A0A8J5K9S7_HOMAM</name>
<dbReference type="AlphaFoldDB" id="A0A8J5K9S7"/>
<organism evidence="1 2">
    <name type="scientific">Homarus americanus</name>
    <name type="common">American lobster</name>
    <dbReference type="NCBI Taxonomy" id="6706"/>
    <lineage>
        <taxon>Eukaryota</taxon>
        <taxon>Metazoa</taxon>
        <taxon>Ecdysozoa</taxon>
        <taxon>Arthropoda</taxon>
        <taxon>Crustacea</taxon>
        <taxon>Multicrustacea</taxon>
        <taxon>Malacostraca</taxon>
        <taxon>Eumalacostraca</taxon>
        <taxon>Eucarida</taxon>
        <taxon>Decapoda</taxon>
        <taxon>Pleocyemata</taxon>
        <taxon>Astacidea</taxon>
        <taxon>Nephropoidea</taxon>
        <taxon>Nephropidae</taxon>
        <taxon>Homarus</taxon>
    </lineage>
</organism>
<accession>A0A8J5K9S7</accession>